<accession>A0AA88I924</accession>
<dbReference type="AlphaFoldDB" id="A0AA88I924"/>
<protein>
    <submittedName>
        <fullName evidence="2">Uncharacterized protein</fullName>
    </submittedName>
</protein>
<evidence type="ECO:0000313" key="2">
    <source>
        <dbReference type="EMBL" id="KAK2724115.1"/>
    </source>
</evidence>
<evidence type="ECO:0000256" key="1">
    <source>
        <dbReference type="SAM" id="Phobius"/>
    </source>
</evidence>
<dbReference type="EMBL" id="JAVRJZ010000004">
    <property type="protein sequence ID" value="KAK2724115.1"/>
    <property type="molecule type" value="Genomic_DNA"/>
</dbReference>
<keyword evidence="1" id="KW-0472">Membrane</keyword>
<name>A0AA88I924_ARTSF</name>
<evidence type="ECO:0000313" key="3">
    <source>
        <dbReference type="Proteomes" id="UP001187531"/>
    </source>
</evidence>
<dbReference type="Proteomes" id="UP001187531">
    <property type="component" value="Unassembled WGS sequence"/>
</dbReference>
<keyword evidence="3" id="KW-1185">Reference proteome</keyword>
<keyword evidence="1" id="KW-0812">Transmembrane</keyword>
<feature type="transmembrane region" description="Helical" evidence="1">
    <location>
        <begin position="33"/>
        <end position="50"/>
    </location>
</feature>
<keyword evidence="1" id="KW-1133">Transmembrane helix</keyword>
<sequence length="90" mass="10036">MPTGDGLTRYYMLNLLNRELTCDDDVSQAARGMMGALFATMELALLRWIFGKPIGKAKHKRLIHAALQNKLSAGALTVKIMPREIGEYDI</sequence>
<gene>
    <name evidence="2" type="ORF">QYM36_002452</name>
</gene>
<reference evidence="2" key="1">
    <citation type="submission" date="2023-07" db="EMBL/GenBank/DDBJ databases">
        <title>Chromosome-level genome assembly of Artemia franciscana.</title>
        <authorList>
            <person name="Jo E."/>
        </authorList>
    </citation>
    <scope>NUCLEOTIDE SEQUENCE</scope>
    <source>
        <tissue evidence="2">Whole body</tissue>
    </source>
</reference>
<organism evidence="2 3">
    <name type="scientific">Artemia franciscana</name>
    <name type="common">Brine shrimp</name>
    <name type="synonym">Artemia sanfranciscana</name>
    <dbReference type="NCBI Taxonomy" id="6661"/>
    <lineage>
        <taxon>Eukaryota</taxon>
        <taxon>Metazoa</taxon>
        <taxon>Ecdysozoa</taxon>
        <taxon>Arthropoda</taxon>
        <taxon>Crustacea</taxon>
        <taxon>Branchiopoda</taxon>
        <taxon>Anostraca</taxon>
        <taxon>Artemiidae</taxon>
        <taxon>Artemia</taxon>
    </lineage>
</organism>
<proteinExistence type="predicted"/>
<comment type="caution">
    <text evidence="2">The sequence shown here is derived from an EMBL/GenBank/DDBJ whole genome shotgun (WGS) entry which is preliminary data.</text>
</comment>